<protein>
    <submittedName>
        <fullName evidence="2">Epimerase</fullName>
    </submittedName>
</protein>
<organism evidence="2 3">
    <name type="scientific">Microlunatus endophyticus</name>
    <dbReference type="NCBI Taxonomy" id="1716077"/>
    <lineage>
        <taxon>Bacteria</taxon>
        <taxon>Bacillati</taxon>
        <taxon>Actinomycetota</taxon>
        <taxon>Actinomycetes</taxon>
        <taxon>Propionibacteriales</taxon>
        <taxon>Propionibacteriaceae</taxon>
        <taxon>Microlunatus</taxon>
    </lineage>
</organism>
<keyword evidence="3" id="KW-1185">Reference proteome</keyword>
<evidence type="ECO:0000313" key="3">
    <source>
        <dbReference type="Proteomes" id="UP000613840"/>
    </source>
</evidence>
<dbReference type="PANTHER" id="PTHR12110">
    <property type="entry name" value="HYDROXYPYRUVATE ISOMERASE"/>
    <property type="match status" value="1"/>
</dbReference>
<dbReference type="Proteomes" id="UP000613840">
    <property type="component" value="Unassembled WGS sequence"/>
</dbReference>
<dbReference type="RefSeq" id="WP_188896596.1">
    <property type="nucleotide sequence ID" value="NZ_BMMZ01000009.1"/>
</dbReference>
<dbReference type="AlphaFoldDB" id="A0A917SDR2"/>
<dbReference type="Gene3D" id="3.20.20.150">
    <property type="entry name" value="Divalent-metal-dependent TIM barrel enzymes"/>
    <property type="match status" value="1"/>
</dbReference>
<feature type="domain" description="Xylose isomerase-like TIM barrel" evidence="1">
    <location>
        <begin position="49"/>
        <end position="287"/>
    </location>
</feature>
<accession>A0A917SDR2</accession>
<gene>
    <name evidence="2" type="ORF">GCM10011575_34250</name>
</gene>
<reference evidence="2" key="2">
    <citation type="submission" date="2020-09" db="EMBL/GenBank/DDBJ databases">
        <authorList>
            <person name="Sun Q."/>
            <person name="Zhou Y."/>
        </authorList>
    </citation>
    <scope>NUCLEOTIDE SEQUENCE</scope>
    <source>
        <strain evidence="2">CGMCC 4.7306</strain>
    </source>
</reference>
<dbReference type="Pfam" id="PF01261">
    <property type="entry name" value="AP_endonuc_2"/>
    <property type="match status" value="1"/>
</dbReference>
<sequence length="295" mass="32102">MARLGIMTTEFPDRTIGDAARALRSHGVATAQLQLGSVVDQVTITDSLQRGLDVTGPYLSDALAKIINGTCTELGVTIAAVDGTYNMIHPDRDRRFRNLDHLLRLIQLARPMGTGLVTLCTGTRADTMWQRDPLNSSPEAWNDLVEQLRPATRAAESAGVTLAFEPEHANVVDSAKRAVRLIDAVGSPALKVLFDPANVFHRGDLQRQRDHLAEAFDLVSEHIALVHAKDLDHDGAAGGRAAGQGLLDYPFILSELDRRGYDGAIILHQLKELDGPGIDHALQFLRDLAPRGYLS</sequence>
<dbReference type="InterPro" id="IPR013022">
    <property type="entry name" value="Xyl_isomerase-like_TIM-brl"/>
</dbReference>
<dbReference type="EMBL" id="BMMZ01000009">
    <property type="protein sequence ID" value="GGL73103.1"/>
    <property type="molecule type" value="Genomic_DNA"/>
</dbReference>
<reference evidence="2" key="1">
    <citation type="journal article" date="2014" name="Int. J. Syst. Evol. Microbiol.">
        <title>Complete genome sequence of Corynebacterium casei LMG S-19264T (=DSM 44701T), isolated from a smear-ripened cheese.</title>
        <authorList>
            <consortium name="US DOE Joint Genome Institute (JGI-PGF)"/>
            <person name="Walter F."/>
            <person name="Albersmeier A."/>
            <person name="Kalinowski J."/>
            <person name="Ruckert C."/>
        </authorList>
    </citation>
    <scope>NUCLEOTIDE SEQUENCE</scope>
    <source>
        <strain evidence="2">CGMCC 4.7306</strain>
    </source>
</reference>
<dbReference type="InterPro" id="IPR050312">
    <property type="entry name" value="IolE/XylAMocC-like"/>
</dbReference>
<evidence type="ECO:0000313" key="2">
    <source>
        <dbReference type="EMBL" id="GGL73103.1"/>
    </source>
</evidence>
<proteinExistence type="predicted"/>
<comment type="caution">
    <text evidence="2">The sequence shown here is derived from an EMBL/GenBank/DDBJ whole genome shotgun (WGS) entry which is preliminary data.</text>
</comment>
<name>A0A917SDR2_9ACTN</name>
<evidence type="ECO:0000259" key="1">
    <source>
        <dbReference type="Pfam" id="PF01261"/>
    </source>
</evidence>
<dbReference type="SUPFAM" id="SSF51658">
    <property type="entry name" value="Xylose isomerase-like"/>
    <property type="match status" value="1"/>
</dbReference>
<dbReference type="InterPro" id="IPR036237">
    <property type="entry name" value="Xyl_isomerase-like_sf"/>
</dbReference>